<keyword evidence="8" id="KW-0804">Transcription</keyword>
<dbReference type="PANTHER" id="PTHR31948">
    <property type="entry name" value="ZINC-FINGER HOMEODOMAIN PROTEIN 2"/>
    <property type="match status" value="1"/>
</dbReference>
<dbReference type="NCBIfam" id="TIGR01565">
    <property type="entry name" value="homeo_ZF_HD"/>
    <property type="match status" value="1"/>
</dbReference>
<sequence length="210" mass="23088">MEGDHHDQNTNEVYRECLRNHAASLGSYATDGCGEFTLDDASPGGLQCAACGCHRNFHRRVTYAATSSQAAGGSGRSSGHHHHHHHHHNRVIMSSSSRGRDPGDNTIATQDQLMDYNAGGGGSPDSGDRMSGKKRFRTKFTAEQKEKMLAFAEKLGWKLQRKDLEDEIERFCRSIGVSRQVFKVWMHNHKNLSTSSTSASTGNASSLTTQ</sequence>
<keyword evidence="7 12" id="KW-0371">Homeobox</keyword>
<proteinExistence type="predicted"/>
<feature type="region of interest" description="Disordered" evidence="10">
    <location>
        <begin position="65"/>
        <end position="108"/>
    </location>
</feature>
<evidence type="ECO:0000256" key="3">
    <source>
        <dbReference type="ARBA" id="ARBA00022771"/>
    </source>
</evidence>
<dbReference type="GO" id="GO:0050793">
    <property type="term" value="P:regulation of developmental process"/>
    <property type="evidence" value="ECO:0007669"/>
    <property type="project" value="TreeGrafter"/>
</dbReference>
<dbReference type="OrthoDB" id="1884189at2759"/>
<evidence type="ECO:0000313" key="13">
    <source>
        <dbReference type="Proteomes" id="UP000250321"/>
    </source>
</evidence>
<evidence type="ECO:0000313" key="12">
    <source>
        <dbReference type="EMBL" id="PQM39269.1"/>
    </source>
</evidence>
<reference evidence="12 13" key="1">
    <citation type="submission" date="2018-02" db="EMBL/GenBank/DDBJ databases">
        <title>Draft genome of wild Prunus yedoensis var. nudiflora.</title>
        <authorList>
            <person name="Baek S."/>
            <person name="Kim J.-H."/>
            <person name="Choi K."/>
            <person name="Kim G.-B."/>
            <person name="Cho A."/>
            <person name="Jang H."/>
            <person name="Shin C.-H."/>
            <person name="Yu H.-J."/>
            <person name="Mun J.-H."/>
        </authorList>
    </citation>
    <scope>NUCLEOTIDE SEQUENCE [LARGE SCALE GENOMIC DNA]</scope>
    <source>
        <strain evidence="13">cv. Jeju island</strain>
        <tissue evidence="12">Leaf</tissue>
    </source>
</reference>
<feature type="region of interest" description="Disordered" evidence="10">
    <location>
        <begin position="114"/>
        <end position="133"/>
    </location>
</feature>
<keyword evidence="13" id="KW-1185">Reference proteome</keyword>
<dbReference type="InterPro" id="IPR009057">
    <property type="entry name" value="Homeodomain-like_sf"/>
</dbReference>
<evidence type="ECO:0000256" key="1">
    <source>
        <dbReference type="ARBA" id="ARBA00004123"/>
    </source>
</evidence>
<dbReference type="GO" id="GO:0005634">
    <property type="term" value="C:nucleus"/>
    <property type="evidence" value="ECO:0007669"/>
    <property type="project" value="UniProtKB-SubCell"/>
</dbReference>
<feature type="compositionally biased region" description="Basic residues" evidence="10">
    <location>
        <begin position="78"/>
        <end position="90"/>
    </location>
</feature>
<keyword evidence="6 12" id="KW-0238">DNA-binding</keyword>
<dbReference type="STRING" id="2094558.A0A314UWY9"/>
<evidence type="ECO:0000256" key="4">
    <source>
        <dbReference type="ARBA" id="ARBA00022833"/>
    </source>
</evidence>
<keyword evidence="9" id="KW-0539">Nucleus</keyword>
<evidence type="ECO:0000256" key="10">
    <source>
        <dbReference type="SAM" id="MobiDB-lite"/>
    </source>
</evidence>
<organism evidence="12 13">
    <name type="scientific">Prunus yedoensis var. nudiflora</name>
    <dbReference type="NCBI Taxonomy" id="2094558"/>
    <lineage>
        <taxon>Eukaryota</taxon>
        <taxon>Viridiplantae</taxon>
        <taxon>Streptophyta</taxon>
        <taxon>Embryophyta</taxon>
        <taxon>Tracheophyta</taxon>
        <taxon>Spermatophyta</taxon>
        <taxon>Magnoliopsida</taxon>
        <taxon>eudicotyledons</taxon>
        <taxon>Gunneridae</taxon>
        <taxon>Pentapetalae</taxon>
        <taxon>rosids</taxon>
        <taxon>fabids</taxon>
        <taxon>Rosales</taxon>
        <taxon>Rosaceae</taxon>
        <taxon>Amygdaloideae</taxon>
        <taxon>Amygdaleae</taxon>
        <taxon>Prunus</taxon>
    </lineage>
</organism>
<comment type="subcellular location">
    <subcellularLocation>
        <location evidence="1">Nucleus</location>
    </subcellularLocation>
</comment>
<dbReference type="InterPro" id="IPR006456">
    <property type="entry name" value="ZF_HD_homeobox_Cys/His_dimer"/>
</dbReference>
<evidence type="ECO:0000256" key="6">
    <source>
        <dbReference type="ARBA" id="ARBA00023125"/>
    </source>
</evidence>
<accession>A0A314UWY9</accession>
<dbReference type="FunFam" id="1.10.10.60:FF:000257">
    <property type="entry name" value="Zinc-finger homeodomain protein 2"/>
    <property type="match status" value="1"/>
</dbReference>
<evidence type="ECO:0000256" key="9">
    <source>
        <dbReference type="ARBA" id="ARBA00023242"/>
    </source>
</evidence>
<dbReference type="GO" id="GO:0000976">
    <property type="term" value="F:transcription cis-regulatory region binding"/>
    <property type="evidence" value="ECO:0007669"/>
    <property type="project" value="TreeGrafter"/>
</dbReference>
<evidence type="ECO:0000256" key="7">
    <source>
        <dbReference type="ARBA" id="ARBA00023155"/>
    </source>
</evidence>
<dbReference type="Pfam" id="PF04770">
    <property type="entry name" value="ZF-HD_dimer"/>
    <property type="match status" value="1"/>
</dbReference>
<keyword evidence="3 12" id="KW-0863">Zinc-finger</keyword>
<evidence type="ECO:0000256" key="8">
    <source>
        <dbReference type="ARBA" id="ARBA00023163"/>
    </source>
</evidence>
<dbReference type="NCBIfam" id="TIGR01566">
    <property type="entry name" value="ZF_HD_prot_N"/>
    <property type="match status" value="1"/>
</dbReference>
<dbReference type="InterPro" id="IPR006455">
    <property type="entry name" value="Homeodomain_ZF_HD"/>
</dbReference>
<dbReference type="PANTHER" id="PTHR31948:SF16">
    <property type="entry name" value="ZINC-FINGER HOMEODOMAIN PROTEIN 11"/>
    <property type="match status" value="1"/>
</dbReference>
<dbReference type="GO" id="GO:0008270">
    <property type="term" value="F:zinc ion binding"/>
    <property type="evidence" value="ECO:0007669"/>
    <property type="project" value="UniProtKB-KW"/>
</dbReference>
<evidence type="ECO:0000256" key="2">
    <source>
        <dbReference type="ARBA" id="ARBA00022723"/>
    </source>
</evidence>
<dbReference type="PROSITE" id="PS51523">
    <property type="entry name" value="ZF_HD_DIMER"/>
    <property type="match status" value="1"/>
</dbReference>
<dbReference type="AlphaFoldDB" id="A0A314UWY9"/>
<dbReference type="GO" id="GO:0003700">
    <property type="term" value="F:DNA-binding transcription factor activity"/>
    <property type="evidence" value="ECO:0007669"/>
    <property type="project" value="TreeGrafter"/>
</dbReference>
<name>A0A314UWY9_PRUYE</name>
<keyword evidence="4" id="KW-0862">Zinc</keyword>
<keyword evidence="5" id="KW-0805">Transcription regulation</keyword>
<dbReference type="Proteomes" id="UP000250321">
    <property type="component" value="Unassembled WGS sequence"/>
</dbReference>
<feature type="domain" description="ZF-HD dimerization-type" evidence="11">
    <location>
        <begin position="14"/>
        <end position="61"/>
    </location>
</feature>
<dbReference type="EMBL" id="PJQY01003215">
    <property type="protein sequence ID" value="PQM39269.1"/>
    <property type="molecule type" value="Genomic_DNA"/>
</dbReference>
<dbReference type="Gene3D" id="1.10.10.60">
    <property type="entry name" value="Homeodomain-like"/>
    <property type="match status" value="1"/>
</dbReference>
<keyword evidence="2" id="KW-0479">Metal-binding</keyword>
<evidence type="ECO:0000259" key="11">
    <source>
        <dbReference type="PROSITE" id="PS51523"/>
    </source>
</evidence>
<evidence type="ECO:0000256" key="5">
    <source>
        <dbReference type="ARBA" id="ARBA00023015"/>
    </source>
</evidence>
<comment type="caution">
    <text evidence="12">The sequence shown here is derived from an EMBL/GenBank/DDBJ whole genome shotgun (WGS) entry which is preliminary data.</text>
</comment>
<dbReference type="SUPFAM" id="SSF46689">
    <property type="entry name" value="Homeodomain-like"/>
    <property type="match status" value="1"/>
</dbReference>
<gene>
    <name evidence="12" type="ORF">Pyn_34068</name>
</gene>
<protein>
    <submittedName>
        <fullName evidence="12">Zinc-finger homeodomain protein 11</fullName>
    </submittedName>
</protein>